<reference evidence="2" key="1">
    <citation type="submission" date="2023-02" db="EMBL/GenBank/DDBJ databases">
        <title>Identification and recombinant expression of a fungal hydrolase from Papiliotrema laurentii that hydrolyzes apple cutin and clears colloidal polyester polyurethane.</title>
        <authorList>
            <consortium name="DOE Joint Genome Institute"/>
            <person name="Roman V.A."/>
            <person name="Bojanowski C."/>
            <person name="Crable B.R."/>
            <person name="Wagner D.N."/>
            <person name="Hung C.S."/>
            <person name="Nadeau L.J."/>
            <person name="Schratz L."/>
            <person name="Haridas S."/>
            <person name="Pangilinan J."/>
            <person name="Lipzen A."/>
            <person name="Na H."/>
            <person name="Yan M."/>
            <person name="Ng V."/>
            <person name="Grigoriev I.V."/>
            <person name="Spatafora J.W."/>
            <person name="Barlow D."/>
            <person name="Biffinger J."/>
            <person name="Kelley-Loughnane N."/>
            <person name="Varaljay V.A."/>
            <person name="Crookes-Goodson W.J."/>
        </authorList>
    </citation>
    <scope>NUCLEOTIDE SEQUENCE</scope>
    <source>
        <strain evidence="2">5307AH</strain>
    </source>
</reference>
<accession>A0AAD9FM19</accession>
<sequence length="185" mass="18829">MFKSLVTLSLLAVASAQQGLLTVTEPSTAHWWIAQSLNTLAWSAQSGAPTTFSVFLNNPDPSVLTSKYALVSVQPLYEYSKTINPGQMKPATGYTIELTDTLNSSNIYATSEVFEIKAVNSPYPPQSSAPNTSGVVSVSRAAASGSSPSSSASAAASSKGAATPANAANFGLAGAAILGGLGLLL</sequence>
<dbReference type="Proteomes" id="UP001182556">
    <property type="component" value="Unassembled WGS sequence"/>
</dbReference>
<keyword evidence="3" id="KW-1185">Reference proteome</keyword>
<feature type="signal peptide" evidence="1">
    <location>
        <begin position="1"/>
        <end position="16"/>
    </location>
</feature>
<dbReference type="AlphaFoldDB" id="A0AAD9FM19"/>
<evidence type="ECO:0000313" key="2">
    <source>
        <dbReference type="EMBL" id="KAK1924280.1"/>
    </source>
</evidence>
<keyword evidence="1" id="KW-0732">Signal</keyword>
<evidence type="ECO:0008006" key="4">
    <source>
        <dbReference type="Google" id="ProtNLM"/>
    </source>
</evidence>
<feature type="chain" id="PRO_5041970993" description="Ser-Thr-rich glycosyl-phosphatidyl-inositol-anchored membrane family-domain-containing protein" evidence="1">
    <location>
        <begin position="17"/>
        <end position="185"/>
    </location>
</feature>
<organism evidence="2 3">
    <name type="scientific">Papiliotrema laurentii</name>
    <name type="common">Cryptococcus laurentii</name>
    <dbReference type="NCBI Taxonomy" id="5418"/>
    <lineage>
        <taxon>Eukaryota</taxon>
        <taxon>Fungi</taxon>
        <taxon>Dikarya</taxon>
        <taxon>Basidiomycota</taxon>
        <taxon>Agaricomycotina</taxon>
        <taxon>Tremellomycetes</taxon>
        <taxon>Tremellales</taxon>
        <taxon>Rhynchogastremaceae</taxon>
        <taxon>Papiliotrema</taxon>
    </lineage>
</organism>
<proteinExistence type="predicted"/>
<comment type="caution">
    <text evidence="2">The sequence shown here is derived from an EMBL/GenBank/DDBJ whole genome shotgun (WGS) entry which is preliminary data.</text>
</comment>
<evidence type="ECO:0000256" key="1">
    <source>
        <dbReference type="SAM" id="SignalP"/>
    </source>
</evidence>
<gene>
    <name evidence="2" type="ORF">DB88DRAFT_275701</name>
</gene>
<name>A0AAD9FM19_PAPLA</name>
<dbReference type="EMBL" id="JAODAN010000005">
    <property type="protein sequence ID" value="KAK1924280.1"/>
    <property type="molecule type" value="Genomic_DNA"/>
</dbReference>
<evidence type="ECO:0000313" key="3">
    <source>
        <dbReference type="Proteomes" id="UP001182556"/>
    </source>
</evidence>
<protein>
    <recommendedName>
        <fullName evidence="4">Ser-Thr-rich glycosyl-phosphatidyl-inositol-anchored membrane family-domain-containing protein</fullName>
    </recommendedName>
</protein>